<accession>A0A161W863</accession>
<evidence type="ECO:0000313" key="14">
    <source>
        <dbReference type="EMBL" id="REA83893.1"/>
    </source>
</evidence>
<dbReference type="Pfam" id="PF23023">
    <property type="entry name" value="Anti-Pycsar_Apyc1"/>
    <property type="match status" value="1"/>
</dbReference>
<comment type="subunit">
    <text evidence="1 10">Homodimer.</text>
</comment>
<evidence type="ECO:0000313" key="11">
    <source>
        <dbReference type="EMBL" id="EGQ4383726.1"/>
    </source>
</evidence>
<dbReference type="GO" id="GO:0042781">
    <property type="term" value="F:3'-tRNA processing endoribonuclease activity"/>
    <property type="evidence" value="ECO:0007669"/>
    <property type="project" value="UniProtKB-UniRule"/>
</dbReference>
<dbReference type="EMBL" id="CP066884">
    <property type="protein sequence ID" value="QQM97144.1"/>
    <property type="molecule type" value="Genomic_DNA"/>
</dbReference>
<comment type="catalytic activity">
    <reaction evidence="10">
        <text>Endonucleolytic cleavage of RNA, removing extra 3' nucleotides from tRNA precursor, generating 3' termini of tRNAs. A 3'-hydroxy group is left at the tRNA terminus and a 5'-phosphoryl group is left at the trailer molecule.</text>
        <dbReference type="EC" id="3.1.26.11"/>
    </reaction>
</comment>
<sequence>MEITFFGTSAGLPTKERHTQSIALKLEPYATDVWLFDVGEATQHQILHHSIKLGKVSHIFITHMHGDHVFGLPGVLTSRSFQGGESKPLTVIGPKGIKDYVEYNLSLTYSHLNYPLHIIEIEDQMNLSINGFEVNARPLNHGIPCFGYRIQAPDTPGKLDVQKLQALGMPPGPQYQKVKSQDTFEFEGQIYNANDFKGPDKKGQVVTIFGDTRPSQYALELAKDADVLVHESTYIDGDKTLANAYHHSHIEDVLALIEKASVKHGLLTHISSRYMKEDINEIETKLKVHSPLSFQFVEDFDSYQF</sequence>
<keyword evidence="8 10" id="KW-0862">Zinc</keyword>
<organism evidence="12 15">
    <name type="scientific">Staphylococcus pseudintermedius</name>
    <dbReference type="NCBI Taxonomy" id="283734"/>
    <lineage>
        <taxon>Bacteria</taxon>
        <taxon>Bacillati</taxon>
        <taxon>Bacillota</taxon>
        <taxon>Bacilli</taxon>
        <taxon>Bacillales</taxon>
        <taxon>Staphylococcaceae</taxon>
        <taxon>Staphylococcus</taxon>
        <taxon>Staphylococcus intermedius group</taxon>
    </lineage>
</organism>
<feature type="binding site" evidence="10">
    <location>
        <position position="68"/>
    </location>
    <ligand>
        <name>Zn(2+)</name>
        <dbReference type="ChEBI" id="CHEBI:29105"/>
        <label>2</label>
        <note>catalytic</note>
    </ligand>
</feature>
<feature type="active site" description="Proton acceptor" evidence="10">
    <location>
        <position position="67"/>
    </location>
</feature>
<evidence type="ECO:0000313" key="13">
    <source>
        <dbReference type="EMBL" id="QQM97144.1"/>
    </source>
</evidence>
<evidence type="ECO:0000256" key="6">
    <source>
        <dbReference type="ARBA" id="ARBA00022759"/>
    </source>
</evidence>
<evidence type="ECO:0000313" key="18">
    <source>
        <dbReference type="Proteomes" id="UP000600220"/>
    </source>
</evidence>
<feature type="binding site" evidence="10">
    <location>
        <position position="65"/>
    </location>
    <ligand>
        <name>Zn(2+)</name>
        <dbReference type="ChEBI" id="CHEBI:29105"/>
        <label>1</label>
        <note>catalytic</note>
    </ligand>
</feature>
<reference evidence="11 18" key="4">
    <citation type="submission" date="2018-11" db="EMBL/GenBank/DDBJ databases">
        <authorList>
            <consortium name="Veterinary Laboratory Investigation and Response Network"/>
        </authorList>
    </citation>
    <scope>NUCLEOTIDE SEQUENCE [LARGE SCALE GENOMIC DNA]</scope>
    <source>
        <strain evidence="11 18">SPSE-18-VL-LA-PA-Ryan-0021</strain>
    </source>
</reference>
<evidence type="ECO:0000256" key="9">
    <source>
        <dbReference type="ARBA" id="ARBA00057812"/>
    </source>
</evidence>
<name>A0A161W863_STAPS</name>
<keyword evidence="3 10" id="KW-0819">tRNA processing</keyword>
<dbReference type="CDD" id="cd07717">
    <property type="entry name" value="RNaseZ_ZiPD-like_MBL-fold"/>
    <property type="match status" value="1"/>
</dbReference>
<reference evidence="14" key="2">
    <citation type="journal article" date="2018" name="Vet. Microbiol.">
        <title>Methicillin-resistant staphylococci amongst veterinary personnel, personnel-owned pets, patients and the hospital environment of two small animal veterinary hospitals.</title>
        <authorList>
            <person name="Worthing K.A."/>
            <person name="Brown J."/>
            <person name="Gerber L."/>
            <person name="Abraham S."/>
            <person name="Trott D."/>
            <person name="Norris J.M."/>
        </authorList>
    </citation>
    <scope>NUCLEOTIDE SEQUENCE</scope>
    <source>
        <strain evidence="14">ST496-2</strain>
    </source>
</reference>
<feature type="binding site" evidence="10">
    <location>
        <position position="211"/>
    </location>
    <ligand>
        <name>Zn(2+)</name>
        <dbReference type="ChEBI" id="CHEBI:29105"/>
        <label>1</label>
        <note>catalytic</note>
    </ligand>
</feature>
<dbReference type="EMBL" id="AAXKXX010000001">
    <property type="protein sequence ID" value="EGQ4383726.1"/>
    <property type="molecule type" value="Genomic_DNA"/>
</dbReference>
<dbReference type="OrthoDB" id="9800940at2"/>
<dbReference type="NCBIfam" id="TIGR02651">
    <property type="entry name" value="RNase_Z"/>
    <property type="match status" value="1"/>
</dbReference>
<evidence type="ECO:0000313" key="16">
    <source>
        <dbReference type="Proteomes" id="UP000256409"/>
    </source>
</evidence>
<gene>
    <name evidence="10 12" type="primary">rnz</name>
    <name evidence="12" type="ORF">DD902_08545</name>
    <name evidence="14" type="ORF">DV961_02140</name>
    <name evidence="11" type="ORF">EGV54_01245</name>
    <name evidence="13" type="ORF">JGZ15_06225</name>
</gene>
<dbReference type="EMBL" id="QQPC01000009">
    <property type="protein sequence ID" value="REA83893.1"/>
    <property type="molecule type" value="Genomic_DNA"/>
</dbReference>
<dbReference type="PANTHER" id="PTHR46018:SF2">
    <property type="entry name" value="ZINC PHOSPHODIESTERASE ELAC PROTEIN 1"/>
    <property type="match status" value="1"/>
</dbReference>
<dbReference type="SUPFAM" id="SSF56281">
    <property type="entry name" value="Metallo-hydrolase/oxidoreductase"/>
    <property type="match status" value="1"/>
</dbReference>
<dbReference type="Gene3D" id="3.60.15.10">
    <property type="entry name" value="Ribonuclease Z/Hydroxyacylglutathione hydrolase-like"/>
    <property type="match status" value="1"/>
</dbReference>
<evidence type="ECO:0000256" key="5">
    <source>
        <dbReference type="ARBA" id="ARBA00022723"/>
    </source>
</evidence>
<keyword evidence="7 10" id="KW-0378">Hydrolase</keyword>
<evidence type="ECO:0000313" key="17">
    <source>
        <dbReference type="Proteomes" id="UP000595859"/>
    </source>
</evidence>
<comment type="function">
    <text evidence="9 10">Zinc phosphodiesterase, which displays some tRNA 3'-processing endonuclease activity. Probably involved in tRNA maturation, by removing a 3'-trailer from precursor tRNA.</text>
</comment>
<evidence type="ECO:0000256" key="2">
    <source>
        <dbReference type="ARBA" id="ARBA00012477"/>
    </source>
</evidence>
<keyword evidence="18" id="KW-1185">Reference proteome</keyword>
<dbReference type="AlphaFoldDB" id="A0A161W863"/>
<dbReference type="EC" id="3.1.26.11" evidence="2 10"/>
<dbReference type="HAMAP" id="MF_01818">
    <property type="entry name" value="RNase_Z_BN"/>
    <property type="match status" value="1"/>
</dbReference>
<evidence type="ECO:0000313" key="15">
    <source>
        <dbReference type="Proteomes" id="UP000246800"/>
    </source>
</evidence>
<dbReference type="eggNOG" id="COG1234">
    <property type="taxonomic scope" value="Bacteria"/>
</dbReference>
<feature type="binding site" evidence="10">
    <location>
        <position position="211"/>
    </location>
    <ligand>
        <name>Zn(2+)</name>
        <dbReference type="ChEBI" id="CHEBI:29105"/>
        <label>2</label>
        <note>catalytic</note>
    </ligand>
</feature>
<dbReference type="Proteomes" id="UP000600220">
    <property type="component" value="Unassembled WGS sequence"/>
</dbReference>
<reference evidence="16" key="3">
    <citation type="journal article" date="2018" name="Vet. Microbiol.">
        <title>Molecular epidemiology of methicillin-resistant staphylococci amongst veterinary personnel, personnel-owned pets, patients and the hospital environment of two companion animal veterinary hospitals.</title>
        <authorList>
            <person name="Worthing K.A."/>
            <person name="Brown J."/>
            <person name="Gerber L."/>
            <person name="Abraham S."/>
            <person name="Trott D."/>
            <person name="Norris J.M."/>
        </authorList>
    </citation>
    <scope>NUCLEOTIDE SEQUENCE [LARGE SCALE GENOMIC DNA]</scope>
    <source>
        <strain evidence="16">ST496-2</strain>
    </source>
</reference>
<evidence type="ECO:0000256" key="1">
    <source>
        <dbReference type="ARBA" id="ARBA00011738"/>
    </source>
</evidence>
<evidence type="ECO:0000256" key="10">
    <source>
        <dbReference type="HAMAP-Rule" id="MF_01818"/>
    </source>
</evidence>
<dbReference type="FunFam" id="3.60.15.10:FF:000002">
    <property type="entry name" value="Ribonuclease Z"/>
    <property type="match status" value="1"/>
</dbReference>
<dbReference type="GO" id="GO:0008270">
    <property type="term" value="F:zinc ion binding"/>
    <property type="evidence" value="ECO:0007669"/>
    <property type="project" value="UniProtKB-UniRule"/>
</dbReference>
<dbReference type="EMBL" id="QEIT01000037">
    <property type="protein sequence ID" value="PWZ74480.1"/>
    <property type="molecule type" value="Genomic_DNA"/>
</dbReference>
<feature type="binding site" evidence="10">
    <location>
        <position position="67"/>
    </location>
    <ligand>
        <name>Zn(2+)</name>
        <dbReference type="ChEBI" id="CHEBI:29105"/>
        <label>2</label>
        <note>catalytic</note>
    </ligand>
</feature>
<protein>
    <recommendedName>
        <fullName evidence="2 10">Ribonuclease Z</fullName>
        <shortName evidence="10">RNase Z</shortName>
        <ecNumber evidence="2 10">3.1.26.11</ecNumber>
    </recommendedName>
    <alternativeName>
        <fullName evidence="10">tRNA 3 endonuclease</fullName>
    </alternativeName>
    <alternativeName>
        <fullName evidence="10">tRNase Z</fullName>
    </alternativeName>
</protein>
<dbReference type="NCBIfam" id="NF000801">
    <property type="entry name" value="PRK00055.1-3"/>
    <property type="match status" value="1"/>
</dbReference>
<reference evidence="12 15" key="1">
    <citation type="journal article" date="2018" name="Vet. Microbiol.">
        <title>Clonal diversity and geographic distribution of methicillin-resistant Staphylococcus pseudintermedius from Australian animals: Discovery of novel sequence types.</title>
        <authorList>
            <person name="Worthing K.A."/>
            <person name="Abraham S."/>
            <person name="Coombs G.W."/>
            <person name="Pang S."/>
            <person name="Saputra S."/>
            <person name="Jordan D."/>
            <person name="Trott D.J."/>
            <person name="Norris J.M."/>
        </authorList>
    </citation>
    <scope>NUCLEOTIDE SEQUENCE [LARGE SCALE GENOMIC DNA]</scope>
    <source>
        <strain evidence="12 15">ST525 1</strain>
    </source>
</reference>
<feature type="binding site" evidence="10">
    <location>
        <position position="141"/>
    </location>
    <ligand>
        <name>Zn(2+)</name>
        <dbReference type="ChEBI" id="CHEBI:29105"/>
        <label>1</label>
        <note>catalytic</note>
    </ligand>
</feature>
<dbReference type="Proteomes" id="UP000246800">
    <property type="component" value="Unassembled WGS sequence"/>
</dbReference>
<evidence type="ECO:0000313" key="12">
    <source>
        <dbReference type="EMBL" id="PWZ74480.1"/>
    </source>
</evidence>
<dbReference type="RefSeq" id="WP_014613860.1">
    <property type="nucleotide sequence ID" value="NZ_AP019372.1"/>
</dbReference>
<dbReference type="Proteomes" id="UP000256409">
    <property type="component" value="Unassembled WGS sequence"/>
</dbReference>
<keyword evidence="4 10" id="KW-0540">Nuclease</keyword>
<dbReference type="GO" id="GO:0042802">
    <property type="term" value="F:identical protein binding"/>
    <property type="evidence" value="ECO:0007669"/>
    <property type="project" value="UniProtKB-ARBA"/>
</dbReference>
<comment type="cofactor">
    <cofactor evidence="10">
        <name>Zn(2+)</name>
        <dbReference type="ChEBI" id="CHEBI:29105"/>
    </cofactor>
    <text evidence="10">Binds 2 Zn(2+) ions.</text>
</comment>
<dbReference type="OMA" id="GTQRQMM"/>
<dbReference type="Proteomes" id="UP000595859">
    <property type="component" value="Chromosome"/>
</dbReference>
<dbReference type="PANTHER" id="PTHR46018">
    <property type="entry name" value="ZINC PHOSPHODIESTERASE ELAC PROTEIN 1"/>
    <property type="match status" value="1"/>
</dbReference>
<reference evidence="13 17" key="5">
    <citation type="submission" date="2020-12" db="EMBL/GenBank/DDBJ databases">
        <title>Whole genome sequencing and de novo assembly of Staphylococcus pseudintermedius: a novel pangenome approach to unravel pathogenesis of canine pyoderma.</title>
        <authorList>
            <person name="Ferrer L."/>
            <person name="Perez D."/>
            <person name="Fonticoba R."/>
            <person name="Vines J."/>
            <person name="Fabregas N."/>
            <person name="Madronero S."/>
            <person name="Meroni G."/>
            <person name="Martino P."/>
            <person name="Martinez S."/>
            <person name="Cusco A."/>
            <person name="Migura L."/>
            <person name="Francino O."/>
        </authorList>
    </citation>
    <scope>NUCLEOTIDE SEQUENCE [LARGE SCALE GENOMIC DNA]</scope>
    <source>
        <strain evidence="13 17">HSP080</strain>
    </source>
</reference>
<evidence type="ECO:0000256" key="8">
    <source>
        <dbReference type="ARBA" id="ARBA00022833"/>
    </source>
</evidence>
<evidence type="ECO:0000256" key="4">
    <source>
        <dbReference type="ARBA" id="ARBA00022722"/>
    </source>
</evidence>
<keyword evidence="6 10" id="KW-0255">Endonuclease</keyword>
<proteinExistence type="inferred from homology"/>
<evidence type="ECO:0000256" key="7">
    <source>
        <dbReference type="ARBA" id="ARBA00022801"/>
    </source>
</evidence>
<feature type="binding site" evidence="10">
    <location>
        <position position="269"/>
    </location>
    <ligand>
        <name>Zn(2+)</name>
        <dbReference type="ChEBI" id="CHEBI:29105"/>
        <label>2</label>
        <note>catalytic</note>
    </ligand>
</feature>
<dbReference type="InterPro" id="IPR036866">
    <property type="entry name" value="RibonucZ/Hydroxyglut_hydro"/>
</dbReference>
<dbReference type="InterPro" id="IPR013471">
    <property type="entry name" value="RNase_Z/BN"/>
</dbReference>
<evidence type="ECO:0000256" key="3">
    <source>
        <dbReference type="ARBA" id="ARBA00022694"/>
    </source>
</evidence>
<feature type="binding site" evidence="10">
    <location>
        <position position="63"/>
    </location>
    <ligand>
        <name>Zn(2+)</name>
        <dbReference type="ChEBI" id="CHEBI:29105"/>
        <label>1</label>
        <note>catalytic</note>
    </ligand>
</feature>
<dbReference type="GeneID" id="93822894"/>
<comment type="similarity">
    <text evidence="10">Belongs to the RNase Z family.</text>
</comment>
<keyword evidence="5 10" id="KW-0479">Metal-binding</keyword>